<proteinExistence type="predicted"/>
<feature type="compositionally biased region" description="Basic and acidic residues" evidence="1">
    <location>
        <begin position="28"/>
        <end position="39"/>
    </location>
</feature>
<sequence length="134" mass="14712">MALRHLDAGAAETGAVDEGLAVGLRPPPVEREQPERDRVSGPGRLRRGRLLDRRGRLRDRRGLTNGLRGPRAGGRGGGGVLLVPRLHRQRDRDRGDHTQCGEEQEQRALHGGLIPSGARSLRHHVMLRGRTARA</sequence>
<gene>
    <name evidence="2" type="ORF">FC770_02255</name>
</gene>
<accession>A0A4U2YV77</accession>
<evidence type="ECO:0000313" key="2">
    <source>
        <dbReference type="EMBL" id="TKI64021.1"/>
    </source>
</evidence>
<dbReference type="Proteomes" id="UP000307808">
    <property type="component" value="Unassembled WGS sequence"/>
</dbReference>
<feature type="compositionally biased region" description="Gly residues" evidence="1">
    <location>
        <begin position="71"/>
        <end position="80"/>
    </location>
</feature>
<protein>
    <submittedName>
        <fullName evidence="2">Uncharacterized protein</fullName>
    </submittedName>
</protein>
<organism evidence="2 3">
    <name type="scientific">Nocardioides jishulii</name>
    <dbReference type="NCBI Taxonomy" id="2575440"/>
    <lineage>
        <taxon>Bacteria</taxon>
        <taxon>Bacillati</taxon>
        <taxon>Actinomycetota</taxon>
        <taxon>Actinomycetes</taxon>
        <taxon>Propionibacteriales</taxon>
        <taxon>Nocardioidaceae</taxon>
        <taxon>Nocardioides</taxon>
    </lineage>
</organism>
<evidence type="ECO:0000313" key="3">
    <source>
        <dbReference type="Proteomes" id="UP000307808"/>
    </source>
</evidence>
<dbReference type="AlphaFoldDB" id="A0A4U2YV77"/>
<feature type="compositionally biased region" description="Basic and acidic residues" evidence="1">
    <location>
        <begin position="90"/>
        <end position="108"/>
    </location>
</feature>
<reference evidence="2 3" key="1">
    <citation type="submission" date="2019-04" db="EMBL/GenBank/DDBJ databases">
        <authorList>
            <person name="Dong K."/>
        </authorList>
    </citation>
    <scope>NUCLEOTIDE SEQUENCE [LARGE SCALE GENOMIC DNA]</scope>
    <source>
        <strain evidence="3">dk3543</strain>
    </source>
</reference>
<keyword evidence="3" id="KW-1185">Reference proteome</keyword>
<feature type="region of interest" description="Disordered" evidence="1">
    <location>
        <begin position="1"/>
        <end position="120"/>
    </location>
</feature>
<comment type="caution">
    <text evidence="2">The sequence shown here is derived from an EMBL/GenBank/DDBJ whole genome shotgun (WGS) entry which is preliminary data.</text>
</comment>
<evidence type="ECO:0000256" key="1">
    <source>
        <dbReference type="SAM" id="MobiDB-lite"/>
    </source>
</evidence>
<name>A0A4U2YV77_9ACTN</name>
<dbReference type="EMBL" id="SZPY01000001">
    <property type="protein sequence ID" value="TKI64021.1"/>
    <property type="molecule type" value="Genomic_DNA"/>
</dbReference>